<dbReference type="CDD" id="cd02440">
    <property type="entry name" value="AdoMet_MTases"/>
    <property type="match status" value="1"/>
</dbReference>
<protein>
    <submittedName>
        <fullName evidence="1">Class I SAM-dependent methyltransferase</fullName>
    </submittedName>
</protein>
<dbReference type="Gene3D" id="3.40.50.150">
    <property type="entry name" value="Vaccinia Virus protein VP39"/>
    <property type="match status" value="1"/>
</dbReference>
<evidence type="ECO:0000313" key="2">
    <source>
        <dbReference type="Proteomes" id="UP000321820"/>
    </source>
</evidence>
<organism evidence="1 2">
    <name type="scientific">Terriglobus albidus</name>
    <dbReference type="NCBI Taxonomy" id="1592106"/>
    <lineage>
        <taxon>Bacteria</taxon>
        <taxon>Pseudomonadati</taxon>
        <taxon>Acidobacteriota</taxon>
        <taxon>Terriglobia</taxon>
        <taxon>Terriglobales</taxon>
        <taxon>Acidobacteriaceae</taxon>
        <taxon>Terriglobus</taxon>
    </lineage>
</organism>
<proteinExistence type="predicted"/>
<keyword evidence="1" id="KW-0489">Methyltransferase</keyword>
<reference evidence="1 2" key="1">
    <citation type="submission" date="2019-08" db="EMBL/GenBank/DDBJ databases">
        <title>Complete genome sequence of Terriglobus albidus strain ORNL.</title>
        <authorList>
            <person name="Podar M."/>
        </authorList>
    </citation>
    <scope>NUCLEOTIDE SEQUENCE [LARGE SCALE GENOMIC DNA]</scope>
    <source>
        <strain evidence="1 2">ORNL</strain>
    </source>
</reference>
<dbReference type="GO" id="GO:0008168">
    <property type="term" value="F:methyltransferase activity"/>
    <property type="evidence" value="ECO:0007669"/>
    <property type="project" value="UniProtKB-KW"/>
</dbReference>
<dbReference type="SUPFAM" id="SSF53335">
    <property type="entry name" value="S-adenosyl-L-methionine-dependent methyltransferases"/>
    <property type="match status" value="1"/>
</dbReference>
<dbReference type="Pfam" id="PF13489">
    <property type="entry name" value="Methyltransf_23"/>
    <property type="match status" value="1"/>
</dbReference>
<keyword evidence="2" id="KW-1185">Reference proteome</keyword>
<gene>
    <name evidence="1" type="ORF">FTW19_18460</name>
</gene>
<keyword evidence="1" id="KW-0808">Transferase</keyword>
<dbReference type="EMBL" id="CP042806">
    <property type="protein sequence ID" value="QEE29791.1"/>
    <property type="molecule type" value="Genomic_DNA"/>
</dbReference>
<dbReference type="OrthoDB" id="113704at2"/>
<evidence type="ECO:0000313" key="1">
    <source>
        <dbReference type="EMBL" id="QEE29791.1"/>
    </source>
</evidence>
<sequence>MLRGFFGGSEQASGSRGVIPRHSSGWTHVVKQLKASEGLRVLDIGATSSGNINFLTGLGHGVYMADLAEEAAKPHWTLPATESEGERFDVDRFMAENFDFAGRTFDIVLLWDVADYLPEPLLKAVIARLHEVLNPGGLILAFFHTKKEDSDTSFYRYHLTENEMINMQRVADRKLLQVWTNRQVERMFESYSSYKFFLAKDNLREVVITR</sequence>
<dbReference type="InterPro" id="IPR029063">
    <property type="entry name" value="SAM-dependent_MTases_sf"/>
</dbReference>
<dbReference type="GO" id="GO:0032259">
    <property type="term" value="P:methylation"/>
    <property type="evidence" value="ECO:0007669"/>
    <property type="project" value="UniProtKB-KW"/>
</dbReference>
<dbReference type="KEGG" id="talb:FTW19_18460"/>
<dbReference type="Proteomes" id="UP000321820">
    <property type="component" value="Chromosome"/>
</dbReference>
<dbReference type="AlphaFoldDB" id="A0A5B9EH80"/>
<name>A0A5B9EH80_9BACT</name>
<accession>A0A5B9EH80</accession>
<dbReference type="RefSeq" id="WP_147649061.1">
    <property type="nucleotide sequence ID" value="NZ_CP042806.1"/>
</dbReference>